<dbReference type="Proteomes" id="UP000887576">
    <property type="component" value="Unplaced"/>
</dbReference>
<sequence length="944" mass="109186">MKMNALDILKQEMNKKRKAVEDLAKGNKFIRLADVPNKAREKYDENQKGLKEIEKETKKNLDLKAEDILKNVEMIPRPEAIKKLRERSLPIRLFGETDRDAFIRLRRHEIDQPDLHVGWNNDFHAAQQKAQEEVLDEIVKGSYGKNEKVESVFMDTSNDVWENIKRRAVNIGLNDDVAEDSSVVHDFILFILSRWNQDLNNRTLEEKMNPLGKLETSKHRQTMEYLRPLMNNLKKKAVNSDVRCHLVNITRLVLLDHDYVKANNAYMELSIGNAPWPVGVTRSGIHQRPGSAKAYVKNIAHVLNDETQRKYIHAVKRIITKCQEYYPADPSKCMEEDPIRSIEESVGTTDPTIICQTFNDILEKDATDSDIWQSYLKYLKAMNLPEILVAYSKYCPLFFDDIPAWQDYIYHLEKYGKEWKMLEDAFNDAIQFVEDAESTMILFRSITYAKLRYVKATAILEDSPPNYASVAELFARGEKFLMENCGFVDPNFKRNHAFFAFNFLKNNELGRRLWKELLSSGVGNQAKWWVEAAEMERRFGDTEAARTLLYRGINSVFENPTDLFEYFVQFEREEGNFEQVDKALKKINDQVHRIAQRQEKMKLKDEKEKQKKQQQPKQEKQTKKRRSESSNFEEVQVPSKKNKAEIVIKDKDGFVVPPIPVRSPRRDGSQSPGNGQLPPSLKLDRIPSPKNVENNVEAKEIKEKNSLDRIPSPKNVENNVEAKEIKEKNSVIETPEKTIFISNLDFETGPDQVKKLFPNSTEIRLVKRPGTKLTKGYGYVDFETTEAAKEALKMDRATINGRPVFVSENQPHEKGEHADFKYSTDIERNKLFVKSLPFKCGNKELREAFERFGQVKDARVVTKKSGQSKCCGYVEFVTETDAMKALSSQIEIDKRQIQCFISNPPPKKAPERPKNPTNQHQQLHKIPMSLRKQKINIGVNAISK</sequence>
<accession>A0AC34QSW7</accession>
<dbReference type="WBParaSite" id="JU765_v2.g18905.t1">
    <property type="protein sequence ID" value="JU765_v2.g18905.t1"/>
    <property type="gene ID" value="JU765_v2.g18905"/>
</dbReference>
<organism evidence="1 2">
    <name type="scientific">Panagrolaimus sp. JU765</name>
    <dbReference type="NCBI Taxonomy" id="591449"/>
    <lineage>
        <taxon>Eukaryota</taxon>
        <taxon>Metazoa</taxon>
        <taxon>Ecdysozoa</taxon>
        <taxon>Nematoda</taxon>
        <taxon>Chromadorea</taxon>
        <taxon>Rhabditida</taxon>
        <taxon>Tylenchina</taxon>
        <taxon>Panagrolaimomorpha</taxon>
        <taxon>Panagrolaimoidea</taxon>
        <taxon>Panagrolaimidae</taxon>
        <taxon>Panagrolaimus</taxon>
    </lineage>
</organism>
<name>A0AC34QSW7_9BILA</name>
<evidence type="ECO:0000313" key="1">
    <source>
        <dbReference type="Proteomes" id="UP000887576"/>
    </source>
</evidence>
<reference evidence="2" key="1">
    <citation type="submission" date="2022-11" db="UniProtKB">
        <authorList>
            <consortium name="WormBaseParasite"/>
        </authorList>
    </citation>
    <scope>IDENTIFICATION</scope>
</reference>
<evidence type="ECO:0000313" key="2">
    <source>
        <dbReference type="WBParaSite" id="JU765_v2.g18905.t1"/>
    </source>
</evidence>
<proteinExistence type="predicted"/>
<protein>
    <submittedName>
        <fullName evidence="2">Pre-mRNA-splicing factor 18</fullName>
    </submittedName>
</protein>